<name>A0ACB7SEA1_HYAAI</name>
<reference evidence="1" key="1">
    <citation type="submission" date="2020-05" db="EMBL/GenBank/DDBJ databases">
        <title>Large-scale comparative analyses of tick genomes elucidate their genetic diversity and vector capacities.</title>
        <authorList>
            <person name="Jia N."/>
            <person name="Wang J."/>
            <person name="Shi W."/>
            <person name="Du L."/>
            <person name="Sun Y."/>
            <person name="Zhan W."/>
            <person name="Jiang J."/>
            <person name="Wang Q."/>
            <person name="Zhang B."/>
            <person name="Ji P."/>
            <person name="Sakyi L.B."/>
            <person name="Cui X."/>
            <person name="Yuan T."/>
            <person name="Jiang B."/>
            <person name="Yang W."/>
            <person name="Lam T.T.-Y."/>
            <person name="Chang Q."/>
            <person name="Ding S."/>
            <person name="Wang X."/>
            <person name="Zhu J."/>
            <person name="Ruan X."/>
            <person name="Zhao L."/>
            <person name="Wei J."/>
            <person name="Que T."/>
            <person name="Du C."/>
            <person name="Cheng J."/>
            <person name="Dai P."/>
            <person name="Han X."/>
            <person name="Huang E."/>
            <person name="Gao Y."/>
            <person name="Liu J."/>
            <person name="Shao H."/>
            <person name="Ye R."/>
            <person name="Li L."/>
            <person name="Wei W."/>
            <person name="Wang X."/>
            <person name="Wang C."/>
            <person name="Yang T."/>
            <person name="Huo Q."/>
            <person name="Li W."/>
            <person name="Guo W."/>
            <person name="Chen H."/>
            <person name="Zhou L."/>
            <person name="Ni X."/>
            <person name="Tian J."/>
            <person name="Zhou Y."/>
            <person name="Sheng Y."/>
            <person name="Liu T."/>
            <person name="Pan Y."/>
            <person name="Xia L."/>
            <person name="Li J."/>
            <person name="Zhao F."/>
            <person name="Cao W."/>
        </authorList>
    </citation>
    <scope>NUCLEOTIDE SEQUENCE</scope>
    <source>
        <strain evidence="1">Hyas-2018</strain>
    </source>
</reference>
<evidence type="ECO:0000313" key="2">
    <source>
        <dbReference type="Proteomes" id="UP000821845"/>
    </source>
</evidence>
<proteinExistence type="predicted"/>
<gene>
    <name evidence="1" type="ORF">HPB50_002859</name>
</gene>
<comment type="caution">
    <text evidence="1">The sequence shown here is derived from an EMBL/GenBank/DDBJ whole genome shotgun (WGS) entry which is preliminary data.</text>
</comment>
<dbReference type="Proteomes" id="UP000821845">
    <property type="component" value="Chromosome 4"/>
</dbReference>
<organism evidence="1 2">
    <name type="scientific">Hyalomma asiaticum</name>
    <name type="common">Tick</name>
    <dbReference type="NCBI Taxonomy" id="266040"/>
    <lineage>
        <taxon>Eukaryota</taxon>
        <taxon>Metazoa</taxon>
        <taxon>Ecdysozoa</taxon>
        <taxon>Arthropoda</taxon>
        <taxon>Chelicerata</taxon>
        <taxon>Arachnida</taxon>
        <taxon>Acari</taxon>
        <taxon>Parasitiformes</taxon>
        <taxon>Ixodida</taxon>
        <taxon>Ixodoidea</taxon>
        <taxon>Ixodidae</taxon>
        <taxon>Hyalomminae</taxon>
        <taxon>Hyalomma</taxon>
    </lineage>
</organism>
<evidence type="ECO:0000313" key="1">
    <source>
        <dbReference type="EMBL" id="KAH6932104.1"/>
    </source>
</evidence>
<sequence length="242" mass="25499">MMMGSFVSPADSSKVAIPPSSIPNTDTPKEGFTFKCDTSASSEASPSRDEGAASSCRFSTATQAPLSSCGSALHRPRRFLARSCRSRQPSSIATSHDLIKPLISSSDDDDHVVGGRQRAPVCATSGRYTSVASHTHPPGGRLKSSRPQTRITDLVQSIESQLLKRSARPPSGAVNTVSEGAYRKQSGEKLQASLLNSGDQRIATELVGATRTAASSTGAAGKGQRPLLKDHIDDDESMEEVS</sequence>
<accession>A0ACB7SEA1</accession>
<keyword evidence="2" id="KW-1185">Reference proteome</keyword>
<protein>
    <submittedName>
        <fullName evidence="1">Uncharacterized protein</fullName>
    </submittedName>
</protein>
<dbReference type="EMBL" id="CM023484">
    <property type="protein sequence ID" value="KAH6932104.1"/>
    <property type="molecule type" value="Genomic_DNA"/>
</dbReference>